<protein>
    <submittedName>
        <fullName evidence="1">Uncharacterized protein</fullName>
    </submittedName>
</protein>
<dbReference type="AlphaFoldDB" id="A0A5I3I9R3"/>
<name>A0A5I3I9R3_SALET</name>
<organism evidence="1">
    <name type="scientific">Salmonella enterica subsp. enterica serovar Nima</name>
    <dbReference type="NCBI Taxonomy" id="940233"/>
    <lineage>
        <taxon>Bacteria</taxon>
        <taxon>Pseudomonadati</taxon>
        <taxon>Pseudomonadota</taxon>
        <taxon>Gammaproteobacteria</taxon>
        <taxon>Enterobacterales</taxon>
        <taxon>Enterobacteriaceae</taxon>
        <taxon>Salmonella</taxon>
    </lineage>
</organism>
<proteinExistence type="predicted"/>
<comment type="caution">
    <text evidence="1">The sequence shown here is derived from an EMBL/GenBank/DDBJ whole genome shotgun (WGS) entry which is preliminary data.</text>
</comment>
<accession>A0A5I3I9R3</accession>
<gene>
    <name evidence="1" type="ORF">DOW48_24610</name>
</gene>
<reference evidence="1" key="1">
    <citation type="submission" date="2018-06" db="EMBL/GenBank/DDBJ databases">
        <authorList>
            <person name="Ashton P.M."/>
            <person name="Dallman T."/>
            <person name="Nair S."/>
            <person name="De Pinna E."/>
            <person name="Peters T."/>
            <person name="Grant K."/>
        </authorList>
    </citation>
    <scope>NUCLEOTIDE SEQUENCE</scope>
    <source>
        <strain evidence="1">45256</strain>
    </source>
</reference>
<dbReference type="EMBL" id="AAHFHJ010000059">
    <property type="protein sequence ID" value="EBV4572129.1"/>
    <property type="molecule type" value="Genomic_DNA"/>
</dbReference>
<sequence length="140" mass="14883">MAIRNAITTAITVRYNAVEQLHVGSHSQVRAGDSSTITALDSCMIRMGNHGTVICREHCKINTDDFASIDAGCYSVVTAGEDSSIIVGENSVVSAGIGSSITFRFWLGDIEDSVTAIVGEKGVRPNVTYSLKNGRVTCIQ</sequence>
<evidence type="ECO:0000313" key="1">
    <source>
        <dbReference type="EMBL" id="EBV4572129.1"/>
    </source>
</evidence>
<dbReference type="SUPFAM" id="SSF69349">
    <property type="entry name" value="Phage fibre proteins"/>
    <property type="match status" value="1"/>
</dbReference>